<evidence type="ECO:0000259" key="7">
    <source>
        <dbReference type="Pfam" id="PF00135"/>
    </source>
</evidence>
<feature type="active site" description="Acyl-ester intermediate" evidence="5">
    <location>
        <position position="250"/>
    </location>
</feature>
<gene>
    <name evidence="8" type="primary">ache-1</name>
</gene>
<organism evidence="8">
    <name type="scientific">Hofstenia miamia</name>
    <name type="common">Three-banded panther worm</name>
    <dbReference type="NCBI Taxonomy" id="442651"/>
    <lineage>
        <taxon>Eukaryota</taxon>
        <taxon>Metazoa</taxon>
        <taxon>Xenacoelomorpha</taxon>
        <taxon>Acoelomorpha</taxon>
        <taxon>Acoela</taxon>
        <taxon>Hofsteniidae</taxon>
        <taxon>Hofstenia</taxon>
    </lineage>
</organism>
<dbReference type="FunFam" id="3.40.50.1820:FF:000029">
    <property type="entry name" value="Acetylcholinesterase"/>
    <property type="match status" value="1"/>
</dbReference>
<dbReference type="PROSITE" id="PS00941">
    <property type="entry name" value="CARBOXYLESTERASE_B_2"/>
    <property type="match status" value="1"/>
</dbReference>
<keyword evidence="4" id="KW-1015">Disulfide bond</keyword>
<dbReference type="EC" id="3.1.1.-" evidence="6"/>
<dbReference type="InterPro" id="IPR029058">
    <property type="entry name" value="AB_hydrolase_fold"/>
</dbReference>
<dbReference type="GO" id="GO:0005615">
    <property type="term" value="C:extracellular space"/>
    <property type="evidence" value="ECO:0007669"/>
    <property type="project" value="TreeGrafter"/>
</dbReference>
<evidence type="ECO:0000256" key="3">
    <source>
        <dbReference type="ARBA" id="ARBA00022801"/>
    </source>
</evidence>
<feature type="domain" description="Carboxylesterase type B" evidence="7">
    <location>
        <begin position="50"/>
        <end position="588"/>
    </location>
</feature>
<dbReference type="InterPro" id="IPR019819">
    <property type="entry name" value="Carboxylesterase_B_CS"/>
</dbReference>
<reference evidence="8" key="1">
    <citation type="journal article" date="2020" name="Proc. R. Soc. B">
        <title>Neural architecture and regeneration in the acoel Hofstenia miamia.</title>
        <authorList>
            <person name="Hulett R.E."/>
            <person name="Potter D."/>
            <person name="Srivastava M."/>
        </authorList>
    </citation>
    <scope>NUCLEOTIDE SEQUENCE</scope>
</reference>
<dbReference type="InterPro" id="IPR019826">
    <property type="entry name" value="Carboxylesterase_B_AS"/>
</dbReference>
<sequence length="640" mass="72838">MVFVVYFTLLTNFCSSTGIATRIKISDAGMYGRLFIILALFTCALSERIIVKTENGYISGFSQNYENASVATFLGIPFAKPPINSLRFRKPVKPDPWDGVLNTSRYGPSCLYNRDGLFQPGDKYFKAMDMWNYKKEYDVSEDCLTLNVWAPYKDFPNQSLPVMLWIYGGGFFSGTSHLDVYNGHRLAALENVVVVTFNYRSGILGFLYLESVEAPGNQALYDQLMVLEWVRDNIAKFGGNPDQVTIFGESAGAASVGYHLLSPISQGLFKRAILQSGSPTAVWARFSQKEMLRRSKSFASKLQCESPAGLSQAESGSRIAQCLRSVDTMQISIVDGELFMETYPPRYLPFPVAPIIDGHIIVEDARFLLEGGYTKYTELLLGSNANEGSYWLLYYMNELFQAGMHPHEISRANYSLALNYSFPQFSSTLREAIGSFYINWNDPDNGQMLADAVDAMTGEHNFLCPVNEFAHFYSKLDRKQRIYMYHLTHRANAEVWPPWMGVIHGADCQWVFGSFLDDKKSTKADKELNRKILHFWANFARTGNPNRQSFTKFEREVWKRWTPEEQLMINLEPNLSVGRGPRAQRCAIFTQLLPTIQEYEEKQCSSDNLPLSSSQIFSWSLGSNYFIVYYSFYSLIKFLS</sequence>
<dbReference type="GO" id="GO:0006581">
    <property type="term" value="P:acetylcholine catabolic process"/>
    <property type="evidence" value="ECO:0007669"/>
    <property type="project" value="TreeGrafter"/>
</dbReference>
<accession>A0A7G7LK68</accession>
<dbReference type="PANTHER" id="PTHR43918:SF4">
    <property type="entry name" value="CARBOXYLIC ESTER HYDROLASE"/>
    <property type="match status" value="1"/>
</dbReference>
<dbReference type="GO" id="GO:0003990">
    <property type="term" value="F:acetylcholinesterase activity"/>
    <property type="evidence" value="ECO:0007669"/>
    <property type="project" value="TreeGrafter"/>
</dbReference>
<dbReference type="GO" id="GO:0019695">
    <property type="term" value="P:choline metabolic process"/>
    <property type="evidence" value="ECO:0007669"/>
    <property type="project" value="TreeGrafter"/>
</dbReference>
<evidence type="ECO:0000256" key="1">
    <source>
        <dbReference type="ARBA" id="ARBA00005964"/>
    </source>
</evidence>
<evidence type="ECO:0000313" key="8">
    <source>
        <dbReference type="EMBL" id="QNG40885.1"/>
    </source>
</evidence>
<keyword evidence="2" id="KW-0719">Serine esterase</keyword>
<dbReference type="InterPro" id="IPR050654">
    <property type="entry name" value="AChE-related_enzymes"/>
</dbReference>
<protein>
    <recommendedName>
        <fullName evidence="6">Carboxylic ester hydrolase</fullName>
        <ecNumber evidence="6">3.1.1.-</ecNumber>
    </recommendedName>
</protein>
<evidence type="ECO:0000256" key="5">
    <source>
        <dbReference type="PIRSR" id="PIRSR600997-1"/>
    </source>
</evidence>
<dbReference type="Pfam" id="PF00135">
    <property type="entry name" value="COesterase"/>
    <property type="match status" value="1"/>
</dbReference>
<dbReference type="SUPFAM" id="SSF53474">
    <property type="entry name" value="alpha/beta-Hydrolases"/>
    <property type="match status" value="1"/>
</dbReference>
<evidence type="ECO:0000256" key="2">
    <source>
        <dbReference type="ARBA" id="ARBA00022487"/>
    </source>
</evidence>
<evidence type="ECO:0000256" key="6">
    <source>
        <dbReference type="RuleBase" id="RU361235"/>
    </source>
</evidence>
<comment type="similarity">
    <text evidence="1 6">Belongs to the type-B carboxylesterase/lipase family.</text>
</comment>
<proteinExistence type="evidence at transcript level"/>
<dbReference type="PROSITE" id="PS00122">
    <property type="entry name" value="CARBOXYLESTERASE_B_1"/>
    <property type="match status" value="1"/>
</dbReference>
<dbReference type="PANTHER" id="PTHR43918">
    <property type="entry name" value="ACETYLCHOLINESTERASE"/>
    <property type="match status" value="1"/>
</dbReference>
<dbReference type="PRINTS" id="PR00878">
    <property type="entry name" value="CHOLNESTRASE"/>
</dbReference>
<keyword evidence="3 6" id="KW-0378">Hydrolase</keyword>
<evidence type="ECO:0000256" key="4">
    <source>
        <dbReference type="ARBA" id="ARBA00023157"/>
    </source>
</evidence>
<dbReference type="GO" id="GO:0005886">
    <property type="term" value="C:plasma membrane"/>
    <property type="evidence" value="ECO:0007669"/>
    <property type="project" value="TreeGrafter"/>
</dbReference>
<dbReference type="AlphaFoldDB" id="A0A7G7LK68"/>
<dbReference type="EMBL" id="MT657926">
    <property type="protein sequence ID" value="QNG40885.1"/>
    <property type="molecule type" value="mRNA"/>
</dbReference>
<dbReference type="Gene3D" id="3.40.50.1820">
    <property type="entry name" value="alpha/beta hydrolase"/>
    <property type="match status" value="1"/>
</dbReference>
<dbReference type="InterPro" id="IPR002018">
    <property type="entry name" value="CarbesteraseB"/>
</dbReference>
<feature type="active site" description="Charge relay system" evidence="5">
    <location>
        <position position="387"/>
    </location>
</feature>
<feature type="active site" description="Charge relay system" evidence="5">
    <location>
        <position position="504"/>
    </location>
</feature>
<name>A0A7G7LK68_HOFMI</name>
<dbReference type="InterPro" id="IPR000997">
    <property type="entry name" value="Cholinesterase"/>
</dbReference>